<dbReference type="InterPro" id="IPR023352">
    <property type="entry name" value="MAPEG-like_dom_sf"/>
</dbReference>
<protein>
    <recommendedName>
        <fullName evidence="25">Prostaglandin E synthase</fullName>
        <ecNumber evidence="7">2.5.1.18</ecNumber>
        <ecNumber evidence="6">5.3.99.3</ecNumber>
    </recommendedName>
    <alternativeName>
        <fullName evidence="28">Glutathione peroxidase PTGES</fullName>
    </alternativeName>
    <alternativeName>
        <fullName evidence="27">Glutathione transferase PTGES</fullName>
    </alternativeName>
    <alternativeName>
        <fullName evidence="26">Microsomal prostaglandin E synthase 1</fullName>
    </alternativeName>
</protein>
<dbReference type="SUPFAM" id="SSF161084">
    <property type="entry name" value="MAPEG domain-like"/>
    <property type="match status" value="1"/>
</dbReference>
<dbReference type="InterPro" id="IPR040162">
    <property type="entry name" value="MGST1-like"/>
</dbReference>
<evidence type="ECO:0000256" key="19">
    <source>
        <dbReference type="ARBA" id="ARBA00023160"/>
    </source>
</evidence>
<keyword evidence="33" id="KW-1185">Reference proteome</keyword>
<evidence type="ECO:0000256" key="29">
    <source>
        <dbReference type="ARBA" id="ARBA00054772"/>
    </source>
</evidence>
<evidence type="ECO:0000313" key="33">
    <source>
        <dbReference type="Proteomes" id="UP000472241"/>
    </source>
</evidence>
<evidence type="ECO:0000256" key="22">
    <source>
        <dbReference type="ARBA" id="ARBA00036040"/>
    </source>
</evidence>
<keyword evidence="13 31" id="KW-0812">Transmembrane</keyword>
<evidence type="ECO:0000256" key="24">
    <source>
        <dbReference type="ARBA" id="ARBA00036848"/>
    </source>
</evidence>
<dbReference type="RefSeq" id="XP_030148900.1">
    <property type="nucleotide sequence ID" value="XM_030293040.1"/>
</dbReference>
<evidence type="ECO:0000256" key="16">
    <source>
        <dbReference type="ARBA" id="ARBA00023002"/>
    </source>
</evidence>
<evidence type="ECO:0000256" key="17">
    <source>
        <dbReference type="ARBA" id="ARBA00023098"/>
    </source>
</evidence>
<keyword evidence="10" id="KW-0444">Lipid biosynthesis</keyword>
<dbReference type="Pfam" id="PF01124">
    <property type="entry name" value="MAPEG"/>
    <property type="match status" value="1"/>
</dbReference>
<evidence type="ECO:0000256" key="14">
    <source>
        <dbReference type="ARBA" id="ARBA00022832"/>
    </source>
</evidence>
<feature type="region of interest" description="Disordered" evidence="30">
    <location>
        <begin position="1"/>
        <end position="31"/>
    </location>
</feature>
<evidence type="ECO:0000313" key="32">
    <source>
        <dbReference type="Ensembl" id="ENSLCNP00005032493.1"/>
    </source>
</evidence>
<dbReference type="FunFam" id="1.20.120.550:FF:000002">
    <property type="entry name" value="Microsomal glutathione S-transferase 1"/>
    <property type="match status" value="1"/>
</dbReference>
<comment type="catalytic activity">
    <reaction evidence="23">
        <text>2-glyceryl-prostaglandin H2 = 2-glyceryl-prostaglandin E2</text>
        <dbReference type="Rhea" id="RHEA:53324"/>
        <dbReference type="ChEBI" id="CHEBI:85166"/>
        <dbReference type="ChEBI" id="CHEBI:137172"/>
    </reaction>
    <physiologicalReaction direction="left-to-right" evidence="23">
        <dbReference type="Rhea" id="RHEA:53325"/>
    </physiologicalReaction>
</comment>
<name>A0A667J191_LYNCA</name>
<dbReference type="GO" id="GO:0050220">
    <property type="term" value="F:prostaglandin-E synthase activity"/>
    <property type="evidence" value="ECO:0007669"/>
    <property type="project" value="UniProtKB-EC"/>
</dbReference>
<dbReference type="PANTHER" id="PTHR10689:SF9">
    <property type="entry name" value="PROSTAGLANDIN E SYNTHASE"/>
    <property type="match status" value="1"/>
</dbReference>
<evidence type="ECO:0000256" key="27">
    <source>
        <dbReference type="ARBA" id="ARBA00042011"/>
    </source>
</evidence>
<dbReference type="GO" id="GO:0016491">
    <property type="term" value="F:oxidoreductase activity"/>
    <property type="evidence" value="ECO:0007669"/>
    <property type="project" value="UniProtKB-KW"/>
</dbReference>
<evidence type="ECO:0000256" key="5">
    <source>
        <dbReference type="ARBA" id="ARBA00010459"/>
    </source>
</evidence>
<keyword evidence="15 31" id="KW-1133">Transmembrane helix</keyword>
<evidence type="ECO:0000256" key="21">
    <source>
        <dbReference type="ARBA" id="ARBA00023931"/>
    </source>
</evidence>
<dbReference type="CTD" id="9536"/>
<keyword evidence="14" id="KW-0276">Fatty acid metabolism</keyword>
<reference evidence="32" key="1">
    <citation type="submission" date="2025-08" db="UniProtKB">
        <authorList>
            <consortium name="Ensembl"/>
        </authorList>
    </citation>
    <scope>IDENTIFICATION</scope>
</reference>
<evidence type="ECO:0000256" key="3">
    <source>
        <dbReference type="ARBA" id="ARBA00004556"/>
    </source>
</evidence>
<evidence type="ECO:0000256" key="18">
    <source>
        <dbReference type="ARBA" id="ARBA00023136"/>
    </source>
</evidence>
<dbReference type="AlphaFoldDB" id="A0A667J191"/>
<feature type="transmembrane region" description="Helical" evidence="31">
    <location>
        <begin position="226"/>
        <end position="242"/>
    </location>
</feature>
<accession>A0A667J191</accession>
<organism evidence="32 33">
    <name type="scientific">Lynx canadensis</name>
    <name type="common">Canada lynx</name>
    <name type="synonym">Felis canadensis</name>
    <dbReference type="NCBI Taxonomy" id="61383"/>
    <lineage>
        <taxon>Eukaryota</taxon>
        <taxon>Metazoa</taxon>
        <taxon>Chordata</taxon>
        <taxon>Craniata</taxon>
        <taxon>Vertebrata</taxon>
        <taxon>Euteleostomi</taxon>
        <taxon>Mammalia</taxon>
        <taxon>Eutheria</taxon>
        <taxon>Laurasiatheria</taxon>
        <taxon>Carnivora</taxon>
        <taxon>Feliformia</taxon>
        <taxon>Felidae</taxon>
        <taxon>Felinae</taxon>
        <taxon>Lynx</taxon>
    </lineage>
</organism>
<keyword evidence="9" id="KW-0644">Prostaglandin metabolism</keyword>
<comment type="cofactor">
    <cofactor evidence="1">
        <name>glutathione</name>
        <dbReference type="ChEBI" id="CHEBI:57925"/>
    </cofactor>
</comment>
<evidence type="ECO:0000256" key="28">
    <source>
        <dbReference type="ARBA" id="ARBA00042173"/>
    </source>
</evidence>
<evidence type="ECO:0000256" key="26">
    <source>
        <dbReference type="ARBA" id="ARBA00041613"/>
    </source>
</evidence>
<evidence type="ECO:0000256" key="8">
    <source>
        <dbReference type="ARBA" id="ARBA00022490"/>
    </source>
</evidence>
<dbReference type="InterPro" id="IPR001129">
    <property type="entry name" value="Membr-assoc_MAPEG"/>
</dbReference>
<dbReference type="EC" id="2.5.1.18" evidence="7"/>
<dbReference type="EC" id="5.3.99.3" evidence="6"/>
<keyword evidence="19" id="KW-0275">Fatty acid biosynthesis</keyword>
<evidence type="ECO:0000256" key="2">
    <source>
        <dbReference type="ARBA" id="ARBA00004141"/>
    </source>
</evidence>
<comment type="catalytic activity">
    <reaction evidence="22">
        <text>prostaglandin G2 = (15S)-15-hydroperoxy-prostaglandin E2</text>
        <dbReference type="Rhea" id="RHEA:64364"/>
        <dbReference type="ChEBI" id="CHEBI:82629"/>
        <dbReference type="ChEBI" id="CHEBI:152564"/>
    </reaction>
    <physiologicalReaction direction="left-to-right" evidence="22">
        <dbReference type="Rhea" id="RHEA:64365"/>
    </physiologicalReaction>
</comment>
<evidence type="ECO:0000256" key="12">
    <source>
        <dbReference type="ARBA" id="ARBA00022679"/>
    </source>
</evidence>
<keyword evidence="20" id="KW-0413">Isomerase</keyword>
<comment type="similarity">
    <text evidence="5">Belongs to the MAPEG family.</text>
</comment>
<evidence type="ECO:0000256" key="25">
    <source>
        <dbReference type="ARBA" id="ARBA00039926"/>
    </source>
</evidence>
<evidence type="ECO:0000256" key="11">
    <source>
        <dbReference type="ARBA" id="ARBA00022585"/>
    </source>
</evidence>
<evidence type="ECO:0000256" key="23">
    <source>
        <dbReference type="ARBA" id="ARBA00036805"/>
    </source>
</evidence>
<evidence type="ECO:0000256" key="7">
    <source>
        <dbReference type="ARBA" id="ARBA00012452"/>
    </source>
</evidence>
<keyword evidence="16" id="KW-0560">Oxidoreductase</keyword>
<evidence type="ECO:0000256" key="1">
    <source>
        <dbReference type="ARBA" id="ARBA00001955"/>
    </source>
</evidence>
<comment type="function">
    <text evidence="29">Terminal enzyme of the cyclooxygenase (COX)-2-mediated prostaglandin E2 (PGE2) biosynthetic pathway. Catalyzes the glutathione-dependent oxidoreduction of prostaglandin endoperoxide H2 (PGH2) to prostaglandin E2 (PGE2) in response to inflammatory stimuli. Plays a key role in inflammation response, fever and pain. Also catalyzes the oxidoreduction of endocannabinoids into prostaglandin glycerol esters and PGG2 into 15-hydroperoxy-PGE2. In addition, displays low glutathione transferase and glutathione-dependent peroxidase activities, toward 1-chloro-2,4-dinitrobenzene and 5-hydroperoxyicosatetraenoic acid (5-HPETE), respectively.</text>
</comment>
<evidence type="ECO:0000256" key="4">
    <source>
        <dbReference type="ARBA" id="ARBA00004702"/>
    </source>
</evidence>
<evidence type="ECO:0000256" key="15">
    <source>
        <dbReference type="ARBA" id="ARBA00022989"/>
    </source>
</evidence>
<dbReference type="GO" id="GO:0001516">
    <property type="term" value="P:prostaglandin biosynthetic process"/>
    <property type="evidence" value="ECO:0007669"/>
    <property type="project" value="UniProtKB-KW"/>
</dbReference>
<reference evidence="32" key="2">
    <citation type="submission" date="2025-09" db="UniProtKB">
        <authorList>
            <consortium name="Ensembl"/>
        </authorList>
    </citation>
    <scope>IDENTIFICATION</scope>
</reference>
<dbReference type="PANTHER" id="PTHR10689">
    <property type="entry name" value="MICROSOMAL GLUTATHIONE S-TRANSFERASE 1"/>
    <property type="match status" value="1"/>
</dbReference>
<sequence length="302" mass="33429">MTVVQASRLRVGTDGPVLLPDTRPDPRGQIPELSATCGCPARRLSLSHTHTHAHPPRRQALPDAPMLQMRTQTRTRLRICQGRGVWGRRPNRGHSSALRLPQHLAAESGRVLCADRPPGGLSPPPPAHRDTATRACCGRLPQSSRLPVEMPAPVLALVRGQALPAFLLCSTLLVIKMYVVAIITGQVRLRKKAFANPEDALRHGGLQYCRSDQDVDRCLRAHRNDMETIYPFLFLGLVYSFLGPDPFIARMHFLVFFLGRVVHTVAYLGKLRAPTRSLAYTLAQLPCASMAFQIVWEAACHL</sequence>
<dbReference type="Ensembl" id="ENSLCNT00005036274.1">
    <property type="protein sequence ID" value="ENSLCNP00005032493.1"/>
    <property type="gene ID" value="ENSLCNG00005021123.1"/>
</dbReference>
<comment type="catalytic activity">
    <reaction evidence="24">
        <text>(5S)-hydroperoxy-(6E,8Z,11Z,14Z)-eicosatetraenoate + 2 glutathione = (5S)-hydroxy-(6E,8Z,11Z,14Z)-eicosatetraenoate + glutathione disulfide + H2O</text>
        <dbReference type="Rhea" id="RHEA:48620"/>
        <dbReference type="ChEBI" id="CHEBI:15377"/>
        <dbReference type="ChEBI" id="CHEBI:57450"/>
        <dbReference type="ChEBI" id="CHEBI:57925"/>
        <dbReference type="ChEBI" id="CHEBI:58297"/>
        <dbReference type="ChEBI" id="CHEBI:90632"/>
    </reaction>
</comment>
<keyword evidence="17" id="KW-0443">Lipid metabolism</keyword>
<dbReference type="RefSeq" id="XP_030148901.1">
    <property type="nucleotide sequence ID" value="XM_030293041.1"/>
</dbReference>
<gene>
    <name evidence="32" type="primary">PTGES</name>
</gene>
<evidence type="ECO:0000256" key="6">
    <source>
        <dbReference type="ARBA" id="ARBA00012203"/>
    </source>
</evidence>
<dbReference type="GO" id="GO:0016020">
    <property type="term" value="C:membrane"/>
    <property type="evidence" value="ECO:0007669"/>
    <property type="project" value="UniProtKB-SubCell"/>
</dbReference>
<dbReference type="Gene3D" id="1.20.120.550">
    <property type="entry name" value="Membrane associated eicosanoid/glutathione metabolism-like domain"/>
    <property type="match status" value="1"/>
</dbReference>
<evidence type="ECO:0000256" key="13">
    <source>
        <dbReference type="ARBA" id="ARBA00022692"/>
    </source>
</evidence>
<comment type="pathway">
    <text evidence="4">Lipid metabolism; prostaglandin biosynthesis.</text>
</comment>
<comment type="catalytic activity">
    <reaction evidence="21">
        <text>prostaglandin H2 = prostaglandin E2</text>
        <dbReference type="Rhea" id="RHEA:12893"/>
        <dbReference type="ChEBI" id="CHEBI:57405"/>
        <dbReference type="ChEBI" id="CHEBI:606564"/>
        <dbReference type="EC" id="5.3.99.3"/>
    </reaction>
    <physiologicalReaction direction="left-to-right" evidence="21">
        <dbReference type="Rhea" id="RHEA:12894"/>
    </physiologicalReaction>
</comment>
<evidence type="ECO:0000256" key="20">
    <source>
        <dbReference type="ARBA" id="ARBA00023235"/>
    </source>
</evidence>
<evidence type="ECO:0000256" key="10">
    <source>
        <dbReference type="ARBA" id="ARBA00022516"/>
    </source>
</evidence>
<feature type="transmembrane region" description="Helical" evidence="31">
    <location>
        <begin position="162"/>
        <end position="183"/>
    </location>
</feature>
<dbReference type="GeneID" id="115499260"/>
<keyword evidence="12" id="KW-0808">Transferase</keyword>
<comment type="subcellular location">
    <subcellularLocation>
        <location evidence="3">Cytoplasm</location>
        <location evidence="3">Perinuclear region</location>
    </subcellularLocation>
    <subcellularLocation>
        <location evidence="2">Membrane</location>
        <topology evidence="2">Multi-pass membrane protein</topology>
    </subcellularLocation>
</comment>
<keyword evidence="18 31" id="KW-0472">Membrane</keyword>
<dbReference type="GO" id="GO:0004364">
    <property type="term" value="F:glutathione transferase activity"/>
    <property type="evidence" value="ECO:0007669"/>
    <property type="project" value="UniProtKB-EC"/>
</dbReference>
<proteinExistence type="inferred from homology"/>
<evidence type="ECO:0000256" key="31">
    <source>
        <dbReference type="SAM" id="Phobius"/>
    </source>
</evidence>
<dbReference type="GO" id="GO:0048471">
    <property type="term" value="C:perinuclear region of cytoplasm"/>
    <property type="evidence" value="ECO:0007669"/>
    <property type="project" value="UniProtKB-SubCell"/>
</dbReference>
<evidence type="ECO:0000256" key="9">
    <source>
        <dbReference type="ARBA" id="ARBA00022501"/>
    </source>
</evidence>
<dbReference type="Proteomes" id="UP000472241">
    <property type="component" value="Unplaced"/>
</dbReference>
<keyword evidence="8" id="KW-0963">Cytoplasm</keyword>
<evidence type="ECO:0000256" key="30">
    <source>
        <dbReference type="SAM" id="MobiDB-lite"/>
    </source>
</evidence>
<keyword evidence="11" id="KW-0643">Prostaglandin biosynthesis</keyword>